<feature type="transmembrane region" description="Helical" evidence="1">
    <location>
        <begin position="155"/>
        <end position="173"/>
    </location>
</feature>
<comment type="caution">
    <text evidence="2">The sequence shown here is derived from an EMBL/GenBank/DDBJ whole genome shotgun (WGS) entry which is preliminary data.</text>
</comment>
<dbReference type="Proteomes" id="UP000033047">
    <property type="component" value="Unassembled WGS sequence"/>
</dbReference>
<accession>A0A0F5JGA2</accession>
<dbReference type="EMBL" id="AQHV01000010">
    <property type="protein sequence ID" value="KKB56794.1"/>
    <property type="molecule type" value="Genomic_DNA"/>
</dbReference>
<feature type="transmembrane region" description="Helical" evidence="1">
    <location>
        <begin position="110"/>
        <end position="143"/>
    </location>
</feature>
<evidence type="ECO:0000256" key="1">
    <source>
        <dbReference type="SAM" id="Phobius"/>
    </source>
</evidence>
<dbReference type="AlphaFoldDB" id="A0A0F5JGA2"/>
<dbReference type="PATRIC" id="fig|927665.4.peg.1477"/>
<keyword evidence="1" id="KW-1133">Transmembrane helix</keyword>
<name>A0A0F5JGA2_9BACT</name>
<feature type="transmembrane region" description="Helical" evidence="1">
    <location>
        <begin position="64"/>
        <end position="83"/>
    </location>
</feature>
<gene>
    <name evidence="2" type="ORF">HMPREF1535_01445</name>
</gene>
<protein>
    <submittedName>
        <fullName evidence="2">Uncharacterized protein</fullName>
    </submittedName>
</protein>
<keyword evidence="1" id="KW-0472">Membrane</keyword>
<dbReference type="RefSeq" id="WP_046145698.1">
    <property type="nucleotide sequence ID" value="NZ_KQ033912.1"/>
</dbReference>
<organism evidence="2 3">
    <name type="scientific">Parabacteroides goldsteinii DSM 19448 = WAL 12034</name>
    <dbReference type="NCBI Taxonomy" id="927665"/>
    <lineage>
        <taxon>Bacteria</taxon>
        <taxon>Pseudomonadati</taxon>
        <taxon>Bacteroidota</taxon>
        <taxon>Bacteroidia</taxon>
        <taxon>Bacteroidales</taxon>
        <taxon>Tannerellaceae</taxon>
        <taxon>Parabacteroides</taxon>
    </lineage>
</organism>
<dbReference type="HOGENOM" id="CLU_1155538_0_0_10"/>
<evidence type="ECO:0000313" key="2">
    <source>
        <dbReference type="EMBL" id="KKB56794.1"/>
    </source>
</evidence>
<sequence>METKKETSIDYFVAIPAFLSMLVMLNYYFSFFVISRILRSYDIDAYSILSIEDVLFPMASVNEAAFLSMFLLIASLLVLSYFINQVYDQKKEKIKDILGKYINLFTLKSWCLIGIILLLVIGILFFLSQGIYLIILVFAVLIFKFSNILSLRNCVILFGIFVCSLHLFYDFILRASIQKENKQSSTVIIEMHDNKLFKVSGDLQIVFWGAKYVILRNSKSDQVELIPTSEIKHTMIRSIE</sequence>
<feature type="transmembrane region" description="Helical" evidence="1">
    <location>
        <begin position="12"/>
        <end position="34"/>
    </location>
</feature>
<keyword evidence="1" id="KW-0812">Transmembrane</keyword>
<proteinExistence type="predicted"/>
<reference evidence="2 3" key="1">
    <citation type="submission" date="2013-04" db="EMBL/GenBank/DDBJ databases">
        <title>The Genome Sequence of Parabacteroides goldsteinii DSM 19448.</title>
        <authorList>
            <consortium name="The Broad Institute Genomics Platform"/>
            <person name="Earl A."/>
            <person name="Ward D."/>
            <person name="Feldgarden M."/>
            <person name="Gevers D."/>
            <person name="Martens E."/>
            <person name="Sakamoto M."/>
            <person name="Benno Y."/>
            <person name="Song Y."/>
            <person name="Liu C."/>
            <person name="Lee J."/>
            <person name="Bolanos M."/>
            <person name="Vaisanen M.L."/>
            <person name="Finegold S.M."/>
            <person name="Walker B."/>
            <person name="Young S."/>
            <person name="Zeng Q."/>
            <person name="Gargeya S."/>
            <person name="Fitzgerald M."/>
            <person name="Haas B."/>
            <person name="Abouelleil A."/>
            <person name="Allen A.W."/>
            <person name="Alvarado L."/>
            <person name="Arachchi H.M."/>
            <person name="Berlin A.M."/>
            <person name="Chapman S.B."/>
            <person name="Gainer-Dewar J."/>
            <person name="Goldberg J."/>
            <person name="Griggs A."/>
            <person name="Gujja S."/>
            <person name="Hansen M."/>
            <person name="Howarth C."/>
            <person name="Imamovic A."/>
            <person name="Ireland A."/>
            <person name="Larimer J."/>
            <person name="McCowan C."/>
            <person name="Murphy C."/>
            <person name="Pearson M."/>
            <person name="Poon T.W."/>
            <person name="Priest M."/>
            <person name="Roberts A."/>
            <person name="Saif S."/>
            <person name="Shea T."/>
            <person name="Sisk P."/>
            <person name="Sykes S."/>
            <person name="Wortman J."/>
            <person name="Nusbaum C."/>
            <person name="Birren B."/>
        </authorList>
    </citation>
    <scope>NUCLEOTIDE SEQUENCE [LARGE SCALE GENOMIC DNA]</scope>
    <source>
        <strain evidence="2 3">DSM 19448</strain>
    </source>
</reference>
<evidence type="ECO:0000313" key="3">
    <source>
        <dbReference type="Proteomes" id="UP000033047"/>
    </source>
</evidence>